<comment type="caution">
    <text evidence="1">The sequence shown here is derived from an EMBL/GenBank/DDBJ whole genome shotgun (WGS) entry which is preliminary data.</text>
</comment>
<accession>A0ACC3AV92</accession>
<dbReference type="Proteomes" id="UP001177260">
    <property type="component" value="Unassembled WGS sequence"/>
</dbReference>
<proteinExistence type="predicted"/>
<gene>
    <name evidence="1" type="ORF">N8T08_008929</name>
</gene>
<organism evidence="1 2">
    <name type="scientific">Aspergillus melleus</name>
    <dbReference type="NCBI Taxonomy" id="138277"/>
    <lineage>
        <taxon>Eukaryota</taxon>
        <taxon>Fungi</taxon>
        <taxon>Dikarya</taxon>
        <taxon>Ascomycota</taxon>
        <taxon>Pezizomycotina</taxon>
        <taxon>Eurotiomycetes</taxon>
        <taxon>Eurotiomycetidae</taxon>
        <taxon>Eurotiales</taxon>
        <taxon>Aspergillaceae</taxon>
        <taxon>Aspergillus</taxon>
        <taxon>Aspergillus subgen. Circumdati</taxon>
    </lineage>
</organism>
<name>A0ACC3AV92_9EURO</name>
<dbReference type="EMBL" id="JAOPJF010000062">
    <property type="protein sequence ID" value="KAK1141517.1"/>
    <property type="molecule type" value="Genomic_DNA"/>
</dbReference>
<reference evidence="1 2" key="1">
    <citation type="journal article" date="2023" name="ACS Omega">
        <title>Identification of the Neoaspergillic Acid Biosynthesis Gene Cluster by Establishing an In Vitro CRISPR-Ribonucleoprotein Genetic System in Aspergillus melleus.</title>
        <authorList>
            <person name="Yuan B."/>
            <person name="Grau M.F."/>
            <person name="Murata R.M."/>
            <person name="Torok T."/>
            <person name="Venkateswaran K."/>
            <person name="Stajich J.E."/>
            <person name="Wang C.C.C."/>
        </authorList>
    </citation>
    <scope>NUCLEOTIDE SEQUENCE [LARGE SCALE GENOMIC DNA]</scope>
    <source>
        <strain evidence="1 2">IMV 1140</strain>
    </source>
</reference>
<evidence type="ECO:0000313" key="1">
    <source>
        <dbReference type="EMBL" id="KAK1141517.1"/>
    </source>
</evidence>
<evidence type="ECO:0000313" key="2">
    <source>
        <dbReference type="Proteomes" id="UP001177260"/>
    </source>
</evidence>
<keyword evidence="2" id="KW-1185">Reference proteome</keyword>
<protein>
    <submittedName>
        <fullName evidence="1">Uncharacterized protein</fullName>
    </submittedName>
</protein>
<sequence length="225" mass="25150">MPLFRNLLLKGLPAGGVLATTSFFYTTRHVEFVPLSSSDPILHSKYHSNYNPSGNPTIHDLHVRRIPISQIDPVLLQDKQKLLERYCGGVWAGLGFAIQRILLTCFHRTAATEQQLWSPSELLESKFEPGAMMVDHFNVLEKTGSSILIRGGDVVSNQGLRPLDALMEVSIKVKPDEEVVEFGFKTLFFQGLGKAEGSLMPAPAVWLHEQYTRAMLESGVRYVLK</sequence>